<keyword evidence="4" id="KW-0274">FAD</keyword>
<evidence type="ECO:0000256" key="4">
    <source>
        <dbReference type="ARBA" id="ARBA00022827"/>
    </source>
</evidence>
<keyword evidence="8" id="KW-1185">Reference proteome</keyword>
<dbReference type="InterPro" id="IPR006094">
    <property type="entry name" value="Oxid_FAD_bind_N"/>
</dbReference>
<dbReference type="InterPro" id="IPR050416">
    <property type="entry name" value="FAD-linked_Oxidoreductase"/>
</dbReference>
<dbReference type="AlphaFoldDB" id="A0A4V6P427"/>
<dbReference type="Pfam" id="PF08031">
    <property type="entry name" value="BBE"/>
    <property type="match status" value="1"/>
</dbReference>
<comment type="cofactor">
    <cofactor evidence="1">
        <name>FAD</name>
        <dbReference type="ChEBI" id="CHEBI:57692"/>
    </cofactor>
</comment>
<dbReference type="PANTHER" id="PTHR42973:SF39">
    <property type="entry name" value="FAD-BINDING PCMH-TYPE DOMAIN-CONTAINING PROTEIN"/>
    <property type="match status" value="1"/>
</dbReference>
<dbReference type="SUPFAM" id="SSF56176">
    <property type="entry name" value="FAD-binding/transporter-associated domain-like"/>
    <property type="match status" value="1"/>
</dbReference>
<dbReference type="RefSeq" id="WP_165973641.1">
    <property type="nucleotide sequence ID" value="NZ_SMCS01000007.1"/>
</dbReference>
<name>A0A4V6P427_9GAMM</name>
<evidence type="ECO:0000256" key="5">
    <source>
        <dbReference type="ARBA" id="ARBA00023002"/>
    </source>
</evidence>
<feature type="domain" description="FAD-binding PCMH-type" evidence="6">
    <location>
        <begin position="55"/>
        <end position="226"/>
    </location>
</feature>
<evidence type="ECO:0000256" key="2">
    <source>
        <dbReference type="ARBA" id="ARBA00005466"/>
    </source>
</evidence>
<dbReference type="InterPro" id="IPR016169">
    <property type="entry name" value="FAD-bd_PCMH_sub2"/>
</dbReference>
<dbReference type="GO" id="GO:0016491">
    <property type="term" value="F:oxidoreductase activity"/>
    <property type="evidence" value="ECO:0007669"/>
    <property type="project" value="UniProtKB-KW"/>
</dbReference>
<dbReference type="PANTHER" id="PTHR42973">
    <property type="entry name" value="BINDING OXIDOREDUCTASE, PUTATIVE (AFU_ORTHOLOGUE AFUA_1G17690)-RELATED"/>
    <property type="match status" value="1"/>
</dbReference>
<evidence type="ECO:0000313" key="8">
    <source>
        <dbReference type="Proteomes" id="UP000295645"/>
    </source>
</evidence>
<dbReference type="EMBL" id="SMCS01000007">
    <property type="protein sequence ID" value="TCV92379.1"/>
    <property type="molecule type" value="Genomic_DNA"/>
</dbReference>
<evidence type="ECO:0000256" key="3">
    <source>
        <dbReference type="ARBA" id="ARBA00022630"/>
    </source>
</evidence>
<dbReference type="Pfam" id="PF01565">
    <property type="entry name" value="FAD_binding_4"/>
    <property type="match status" value="1"/>
</dbReference>
<gene>
    <name evidence="7" type="ORF">EC912_10786</name>
</gene>
<keyword evidence="3" id="KW-0285">Flavoprotein</keyword>
<accession>A0A4V6P427</accession>
<evidence type="ECO:0000259" key="6">
    <source>
        <dbReference type="PROSITE" id="PS51387"/>
    </source>
</evidence>
<reference evidence="7 8" key="1">
    <citation type="submission" date="2019-03" db="EMBL/GenBank/DDBJ databases">
        <title>Above-ground endophytic microbial communities from plants in different locations in the United States.</title>
        <authorList>
            <person name="Frank C."/>
        </authorList>
    </citation>
    <scope>NUCLEOTIDE SEQUENCE [LARGE SCALE GENOMIC DNA]</scope>
    <source>
        <strain evidence="7 8">LP_13_YM</strain>
    </source>
</reference>
<keyword evidence="5" id="KW-0560">Oxidoreductase</keyword>
<dbReference type="Gene3D" id="3.30.43.10">
    <property type="entry name" value="Uridine Diphospho-n-acetylenolpyruvylglucosamine Reductase, domain 2"/>
    <property type="match status" value="1"/>
</dbReference>
<dbReference type="Proteomes" id="UP000295645">
    <property type="component" value="Unassembled WGS sequence"/>
</dbReference>
<comment type="similarity">
    <text evidence="2">Belongs to the oxygen-dependent FAD-linked oxidoreductase family.</text>
</comment>
<organism evidence="7 8">
    <name type="scientific">Luteibacter rhizovicinus</name>
    <dbReference type="NCBI Taxonomy" id="242606"/>
    <lineage>
        <taxon>Bacteria</taxon>
        <taxon>Pseudomonadati</taxon>
        <taxon>Pseudomonadota</taxon>
        <taxon>Gammaproteobacteria</taxon>
        <taxon>Lysobacterales</taxon>
        <taxon>Rhodanobacteraceae</taxon>
        <taxon>Luteibacter</taxon>
    </lineage>
</organism>
<proteinExistence type="inferred from homology"/>
<comment type="caution">
    <text evidence="7">The sequence shown here is derived from an EMBL/GenBank/DDBJ whole genome shotgun (WGS) entry which is preliminary data.</text>
</comment>
<dbReference type="PROSITE" id="PS51387">
    <property type="entry name" value="FAD_PCMH"/>
    <property type="match status" value="1"/>
</dbReference>
<dbReference type="Gene3D" id="3.30.465.10">
    <property type="match status" value="1"/>
</dbReference>
<dbReference type="Gene3D" id="3.40.462.20">
    <property type="match status" value="1"/>
</dbReference>
<dbReference type="InterPro" id="IPR016166">
    <property type="entry name" value="FAD-bd_PCMH"/>
</dbReference>
<dbReference type="InterPro" id="IPR036318">
    <property type="entry name" value="FAD-bd_PCMH-like_sf"/>
</dbReference>
<evidence type="ECO:0000256" key="1">
    <source>
        <dbReference type="ARBA" id="ARBA00001974"/>
    </source>
</evidence>
<sequence length="483" mass="52929">MSDDSYRIGEAEHSPAVDRDMCRRIARQLSDTFKGELIGPTHTAYEDACHVWNGMVDKRPGLILRCTCTEDVVAAVNAARALHLPPSVRGGGHSVSGKALSEGGLTIDLGGMRRVSVDTGRKHVHAEGGCLLADVDEATARHGLIVPAGTVSETGIGGLALGGGIGWLSRKHGLTCDQFVSLELVLASGEVIEVSATGHSDLFWALKGGGGNFGVVTRFTFKAHTFGPMMHLGVSFYEPDDAAEALREYARIVPSLPRTVGWHASLKSNVPHLPFVRPDMVGKRMLMLVAMWLDDANAPEGHEIVERLIRIGKSRVATTNTIPFASSVQRLIDEEFGSGHRYYTKEAHVIDLADEAIDTLVDFWKDMPMHGEIEVINLGGAVSDIAEEASAFSHRQYLLWLNFAMRWDDPLKDRDYIEQIKKVAGDLRHWVGKGIYTNMLNFDEQDRVIEALGGSGKYAKLGRIKAKYDPTNFFRVNCNIEPS</sequence>
<dbReference type="InterPro" id="IPR016167">
    <property type="entry name" value="FAD-bd_PCMH_sub1"/>
</dbReference>
<dbReference type="InterPro" id="IPR012951">
    <property type="entry name" value="BBE"/>
</dbReference>
<evidence type="ECO:0000313" key="7">
    <source>
        <dbReference type="EMBL" id="TCV92379.1"/>
    </source>
</evidence>
<protein>
    <submittedName>
        <fullName evidence="7">FAD/FMN-containing dehydrogenase</fullName>
    </submittedName>
</protein>
<dbReference type="GO" id="GO:0071949">
    <property type="term" value="F:FAD binding"/>
    <property type="evidence" value="ECO:0007669"/>
    <property type="project" value="InterPro"/>
</dbReference>